<comment type="caution">
    <text evidence="1">The sequence shown here is derived from an EMBL/GenBank/DDBJ whole genome shotgun (WGS) entry which is preliminary data.</text>
</comment>
<keyword evidence="2" id="KW-1185">Reference proteome</keyword>
<evidence type="ECO:0000313" key="2">
    <source>
        <dbReference type="Proteomes" id="UP001341840"/>
    </source>
</evidence>
<name>A0ABU6TNZ7_9FABA</name>
<organism evidence="1 2">
    <name type="scientific">Stylosanthes scabra</name>
    <dbReference type="NCBI Taxonomy" id="79078"/>
    <lineage>
        <taxon>Eukaryota</taxon>
        <taxon>Viridiplantae</taxon>
        <taxon>Streptophyta</taxon>
        <taxon>Embryophyta</taxon>
        <taxon>Tracheophyta</taxon>
        <taxon>Spermatophyta</taxon>
        <taxon>Magnoliopsida</taxon>
        <taxon>eudicotyledons</taxon>
        <taxon>Gunneridae</taxon>
        <taxon>Pentapetalae</taxon>
        <taxon>rosids</taxon>
        <taxon>fabids</taxon>
        <taxon>Fabales</taxon>
        <taxon>Fabaceae</taxon>
        <taxon>Papilionoideae</taxon>
        <taxon>50 kb inversion clade</taxon>
        <taxon>dalbergioids sensu lato</taxon>
        <taxon>Dalbergieae</taxon>
        <taxon>Pterocarpus clade</taxon>
        <taxon>Stylosanthes</taxon>
    </lineage>
</organism>
<sequence length="100" mass="11188">MHTHQPPTAYVAELVHLVSYSAASVVFLQIWKAVALEVSVDLDALTNFMDEFLTTLCLKFSLVRGWHELAVYYEVVAPLDAIIRDSRAMQPLHDSSGNGR</sequence>
<accession>A0ABU6TNZ7</accession>
<gene>
    <name evidence="1" type="ORF">PIB30_069174</name>
</gene>
<proteinExistence type="predicted"/>
<dbReference type="Proteomes" id="UP001341840">
    <property type="component" value="Unassembled WGS sequence"/>
</dbReference>
<protein>
    <submittedName>
        <fullName evidence="1">Uncharacterized protein</fullName>
    </submittedName>
</protein>
<reference evidence="1 2" key="1">
    <citation type="journal article" date="2023" name="Plants (Basel)">
        <title>Bridging the Gap: Combining Genomics and Transcriptomics Approaches to Understand Stylosanthes scabra, an Orphan Legume from the Brazilian Caatinga.</title>
        <authorList>
            <person name="Ferreira-Neto J.R.C."/>
            <person name="da Silva M.D."/>
            <person name="Binneck E."/>
            <person name="de Melo N.F."/>
            <person name="da Silva R.H."/>
            <person name="de Melo A.L.T.M."/>
            <person name="Pandolfi V."/>
            <person name="Bustamante F.O."/>
            <person name="Brasileiro-Vidal A.C."/>
            <person name="Benko-Iseppon A.M."/>
        </authorList>
    </citation>
    <scope>NUCLEOTIDE SEQUENCE [LARGE SCALE GENOMIC DNA]</scope>
    <source>
        <tissue evidence="1">Leaves</tissue>
    </source>
</reference>
<dbReference type="EMBL" id="JASCZI010091375">
    <property type="protein sequence ID" value="MED6150109.1"/>
    <property type="molecule type" value="Genomic_DNA"/>
</dbReference>
<evidence type="ECO:0000313" key="1">
    <source>
        <dbReference type="EMBL" id="MED6150109.1"/>
    </source>
</evidence>